<dbReference type="GO" id="GO:1902388">
    <property type="term" value="F:ceramide 1-phosphate transfer activity"/>
    <property type="evidence" value="ECO:0007669"/>
    <property type="project" value="TreeGrafter"/>
</dbReference>
<sequence length="184" mass="20893">MTYFDTLARSYVDVDTSKGVDTEQFLEATEGLVKLFDLLGSAAFSVVQNDMNGNIKKIRERYLSNPTANNTLEELMKNESPEKKRVATEGLLWLTSLDNPTEELNASFTKSYEQTLRKHHSIVIRPVFGLAMKACPYRKDFYEKIGVLDEDGLAQMRAWLEALENIISIIQNVFKANPAYIKGM</sequence>
<dbReference type="PANTHER" id="PTHR10219:SF25">
    <property type="entry name" value="PLECKSTRIN HOMOLOGY DOMAIN-CONTAINING FAMILY A MEMBER 8"/>
    <property type="match status" value="1"/>
</dbReference>
<dbReference type="InParanoid" id="I1C2L6"/>
<name>I1C2L6_RHIO9</name>
<dbReference type="EMBL" id="CH476736">
    <property type="protein sequence ID" value="EIE82696.1"/>
    <property type="molecule type" value="Genomic_DNA"/>
</dbReference>
<evidence type="ECO:0000313" key="3">
    <source>
        <dbReference type="EMBL" id="EIE82696.1"/>
    </source>
</evidence>
<reference evidence="3 4" key="1">
    <citation type="journal article" date="2009" name="PLoS Genet.">
        <title>Genomic analysis of the basal lineage fungus Rhizopus oryzae reveals a whole-genome duplication.</title>
        <authorList>
            <person name="Ma L.-J."/>
            <person name="Ibrahim A.S."/>
            <person name="Skory C."/>
            <person name="Grabherr M.G."/>
            <person name="Burger G."/>
            <person name="Butler M."/>
            <person name="Elias M."/>
            <person name="Idnurm A."/>
            <person name="Lang B.F."/>
            <person name="Sone T."/>
            <person name="Abe A."/>
            <person name="Calvo S.E."/>
            <person name="Corrochano L.M."/>
            <person name="Engels R."/>
            <person name="Fu J."/>
            <person name="Hansberg W."/>
            <person name="Kim J.-M."/>
            <person name="Kodira C.D."/>
            <person name="Koehrsen M.J."/>
            <person name="Liu B."/>
            <person name="Miranda-Saavedra D."/>
            <person name="O'Leary S."/>
            <person name="Ortiz-Castellanos L."/>
            <person name="Poulter R."/>
            <person name="Rodriguez-Romero J."/>
            <person name="Ruiz-Herrera J."/>
            <person name="Shen Y.-Q."/>
            <person name="Zeng Q."/>
            <person name="Galagan J."/>
            <person name="Birren B.W."/>
            <person name="Cuomo C.A."/>
            <person name="Wickes B.L."/>
        </authorList>
    </citation>
    <scope>NUCLEOTIDE SEQUENCE [LARGE SCALE GENOMIC DNA]</scope>
    <source>
        <strain evidence="4">RA 99-880 / ATCC MYA-4621 / FGSC 9543 / NRRL 43880</strain>
    </source>
</reference>
<dbReference type="FunFam" id="1.10.3520.10:FF:000001">
    <property type="entry name" value="Pleckstrin domain-containing family A member 8"/>
    <property type="match status" value="1"/>
</dbReference>
<dbReference type="VEuPathDB" id="FungiDB:RO3G_07401"/>
<evidence type="ECO:0000256" key="1">
    <source>
        <dbReference type="ARBA" id="ARBA00022448"/>
    </source>
</evidence>
<dbReference type="OMA" id="EMHGAEW"/>
<protein>
    <recommendedName>
        <fullName evidence="2">Glycolipid transfer protein domain-containing protein</fullName>
    </recommendedName>
</protein>
<dbReference type="RefSeq" id="XP_067518092.1">
    <property type="nucleotide sequence ID" value="XM_067661991.1"/>
</dbReference>
<proteinExistence type="predicted"/>
<dbReference type="Pfam" id="PF08718">
    <property type="entry name" value="GLTP"/>
    <property type="match status" value="1"/>
</dbReference>
<dbReference type="GeneID" id="93614372"/>
<dbReference type="GO" id="GO:0016020">
    <property type="term" value="C:membrane"/>
    <property type="evidence" value="ECO:0007669"/>
    <property type="project" value="TreeGrafter"/>
</dbReference>
<evidence type="ECO:0000259" key="2">
    <source>
        <dbReference type="Pfam" id="PF08718"/>
    </source>
</evidence>
<dbReference type="STRING" id="246409.I1C2L6"/>
<feature type="domain" description="Glycolipid transfer protein" evidence="2">
    <location>
        <begin position="20"/>
        <end position="146"/>
    </location>
</feature>
<dbReference type="eggNOG" id="KOG3221">
    <property type="taxonomic scope" value="Eukaryota"/>
</dbReference>
<gene>
    <name evidence="3" type="ORF">RO3G_07401</name>
</gene>
<dbReference type="SUPFAM" id="SSF110004">
    <property type="entry name" value="Glycolipid transfer protein, GLTP"/>
    <property type="match status" value="1"/>
</dbReference>
<dbReference type="Gene3D" id="1.10.3520.10">
    <property type="entry name" value="Glycolipid transfer protein"/>
    <property type="match status" value="1"/>
</dbReference>
<keyword evidence="4" id="KW-1185">Reference proteome</keyword>
<dbReference type="AlphaFoldDB" id="I1C2L6"/>
<organism evidence="3 4">
    <name type="scientific">Rhizopus delemar (strain RA 99-880 / ATCC MYA-4621 / FGSC 9543 / NRRL 43880)</name>
    <name type="common">Mucormycosis agent</name>
    <name type="synonym">Rhizopus arrhizus var. delemar</name>
    <dbReference type="NCBI Taxonomy" id="246409"/>
    <lineage>
        <taxon>Eukaryota</taxon>
        <taxon>Fungi</taxon>
        <taxon>Fungi incertae sedis</taxon>
        <taxon>Mucoromycota</taxon>
        <taxon>Mucoromycotina</taxon>
        <taxon>Mucoromycetes</taxon>
        <taxon>Mucorales</taxon>
        <taxon>Mucorineae</taxon>
        <taxon>Rhizopodaceae</taxon>
        <taxon>Rhizopus</taxon>
    </lineage>
</organism>
<dbReference type="GO" id="GO:1902387">
    <property type="term" value="F:ceramide 1-phosphate binding"/>
    <property type="evidence" value="ECO:0007669"/>
    <property type="project" value="TreeGrafter"/>
</dbReference>
<dbReference type="OrthoDB" id="205255at2759"/>
<dbReference type="Proteomes" id="UP000009138">
    <property type="component" value="Unassembled WGS sequence"/>
</dbReference>
<evidence type="ECO:0000313" key="4">
    <source>
        <dbReference type="Proteomes" id="UP000009138"/>
    </source>
</evidence>
<dbReference type="PANTHER" id="PTHR10219">
    <property type="entry name" value="GLYCOLIPID TRANSFER PROTEIN-RELATED"/>
    <property type="match status" value="1"/>
</dbReference>
<dbReference type="InterPro" id="IPR014830">
    <property type="entry name" value="Glycolipid_transfer_prot_dom"/>
</dbReference>
<dbReference type="InterPro" id="IPR036497">
    <property type="entry name" value="GLTP_sf"/>
</dbReference>
<dbReference type="GO" id="GO:0005829">
    <property type="term" value="C:cytosol"/>
    <property type="evidence" value="ECO:0007669"/>
    <property type="project" value="TreeGrafter"/>
</dbReference>
<keyword evidence="1" id="KW-0813">Transport</keyword>
<accession>I1C2L6</accession>